<name>A0A0A9AE25_ARUDO</name>
<dbReference type="EMBL" id="GBRH01248504">
    <property type="protein sequence ID" value="JAD49391.1"/>
    <property type="molecule type" value="Transcribed_RNA"/>
</dbReference>
<dbReference type="AlphaFoldDB" id="A0A0A9AE25"/>
<reference evidence="1" key="1">
    <citation type="submission" date="2014-09" db="EMBL/GenBank/DDBJ databases">
        <authorList>
            <person name="Magalhaes I.L.F."/>
            <person name="Oliveira U."/>
            <person name="Santos F.R."/>
            <person name="Vidigal T.H.D.A."/>
            <person name="Brescovit A.D."/>
            <person name="Santos A.J."/>
        </authorList>
    </citation>
    <scope>NUCLEOTIDE SEQUENCE</scope>
    <source>
        <tissue evidence="1">Shoot tissue taken approximately 20 cm above the soil surface</tissue>
    </source>
</reference>
<sequence length="28" mass="3361">MLLCSYLKQPCCAEKFEEYKKRATENYA</sequence>
<accession>A0A0A9AE25</accession>
<proteinExistence type="predicted"/>
<evidence type="ECO:0000313" key="1">
    <source>
        <dbReference type="EMBL" id="JAD49391.1"/>
    </source>
</evidence>
<protein>
    <submittedName>
        <fullName evidence="1">Uncharacterized protein</fullName>
    </submittedName>
</protein>
<organism evidence="1">
    <name type="scientific">Arundo donax</name>
    <name type="common">Giant reed</name>
    <name type="synonym">Donax arundinaceus</name>
    <dbReference type="NCBI Taxonomy" id="35708"/>
    <lineage>
        <taxon>Eukaryota</taxon>
        <taxon>Viridiplantae</taxon>
        <taxon>Streptophyta</taxon>
        <taxon>Embryophyta</taxon>
        <taxon>Tracheophyta</taxon>
        <taxon>Spermatophyta</taxon>
        <taxon>Magnoliopsida</taxon>
        <taxon>Liliopsida</taxon>
        <taxon>Poales</taxon>
        <taxon>Poaceae</taxon>
        <taxon>PACMAD clade</taxon>
        <taxon>Arundinoideae</taxon>
        <taxon>Arundineae</taxon>
        <taxon>Arundo</taxon>
    </lineage>
</organism>
<reference evidence="1" key="2">
    <citation type="journal article" date="2015" name="Data Brief">
        <title>Shoot transcriptome of the giant reed, Arundo donax.</title>
        <authorList>
            <person name="Barrero R.A."/>
            <person name="Guerrero F.D."/>
            <person name="Moolhuijzen P."/>
            <person name="Goolsby J.A."/>
            <person name="Tidwell J."/>
            <person name="Bellgard S.E."/>
            <person name="Bellgard M.I."/>
        </authorList>
    </citation>
    <scope>NUCLEOTIDE SEQUENCE</scope>
    <source>
        <tissue evidence="1">Shoot tissue taken approximately 20 cm above the soil surface</tissue>
    </source>
</reference>